<evidence type="ECO:0000256" key="6">
    <source>
        <dbReference type="ARBA" id="ARBA00023136"/>
    </source>
</evidence>
<keyword evidence="11" id="KW-1185">Reference proteome</keyword>
<evidence type="ECO:0000256" key="4">
    <source>
        <dbReference type="ARBA" id="ARBA00022692"/>
    </source>
</evidence>
<comment type="caution">
    <text evidence="10">The sequence shown here is derived from an EMBL/GenBank/DDBJ whole genome shotgun (WGS) entry which is preliminary data.</text>
</comment>
<keyword evidence="4 9" id="KW-0812">Transmembrane</keyword>
<feature type="transmembrane region" description="Helical" evidence="9">
    <location>
        <begin position="421"/>
        <end position="443"/>
    </location>
</feature>
<dbReference type="InterPro" id="IPR052427">
    <property type="entry name" value="Glycosyltrans_GT2/GT47"/>
</dbReference>
<dbReference type="GO" id="GO:0016757">
    <property type="term" value="F:glycosyltransferase activity"/>
    <property type="evidence" value="ECO:0007669"/>
    <property type="project" value="UniProtKB-KW"/>
</dbReference>
<evidence type="ECO:0000313" key="11">
    <source>
        <dbReference type="Proteomes" id="UP001187682"/>
    </source>
</evidence>
<feature type="transmembrane region" description="Helical" evidence="9">
    <location>
        <begin position="356"/>
        <end position="381"/>
    </location>
</feature>
<dbReference type="CDD" id="cd06434">
    <property type="entry name" value="GT2_HAS"/>
    <property type="match status" value="1"/>
</dbReference>
<feature type="transmembrane region" description="Helical" evidence="9">
    <location>
        <begin position="393"/>
        <end position="415"/>
    </location>
</feature>
<sequence>MNTVWIIENTFRKTVSAHPAANTTTSLKHHRQESLGANIDAMALSTAMDGAFWSMSSVSPTTFWGYFFCIIWIHRYLRLIVHTISHWCYRSYPIPAKPSFTSADVTVILPTIHNVFEELRTPLLSILACNPAELILVTPIDKYAGLQRLADSLGHNNIRVLYTPIANKRLQVCEALPKVKTKITIMADDDVEWPSTTVPWLLAPFENPRMGGVVTCQTVKRIWSGPWSARIFNWLGAAYIERRNFEISATHNIDGGTSCMSGRTGAYRTEILASHDFLEGFKTEKWGKYNLNADDDNFVTRWLVNHQWQTWVQYDPECEIETTLENSTKFLYQCSRWARSNWRSNYTSLQQLWCSYALHFATFTSLAFVVDPLLLASCWWATADWDMADRKRAFWAQFIFMFGFTKVIKLVGLFRKNPSDILFLPVTIIFGYFHGLIKIYALFTLKMTSWGSRADGDTNDDVRLTPRPKRSSSLTTPPGRVHLIRYQDEHNVSEKPITRAAGRPEQTEDQHVDEKVALLSAECHDE</sequence>
<dbReference type="PANTHER" id="PTHR47844:SF1">
    <property type="entry name" value="EXOSTOSIN-LIKE 2"/>
    <property type="match status" value="1"/>
</dbReference>
<keyword evidence="3" id="KW-0808">Transferase</keyword>
<evidence type="ECO:0000256" key="3">
    <source>
        <dbReference type="ARBA" id="ARBA00022679"/>
    </source>
</evidence>
<evidence type="ECO:0000256" key="5">
    <source>
        <dbReference type="ARBA" id="ARBA00022989"/>
    </source>
</evidence>
<evidence type="ECO:0000256" key="1">
    <source>
        <dbReference type="ARBA" id="ARBA00004370"/>
    </source>
</evidence>
<protein>
    <submittedName>
        <fullName evidence="10">Related to polysaccharide synthase Cps1</fullName>
    </submittedName>
</protein>
<dbReference type="Pfam" id="PF13641">
    <property type="entry name" value="Glyco_tranf_2_3"/>
    <property type="match status" value="1"/>
</dbReference>
<keyword evidence="7" id="KW-0325">Glycoprotein</keyword>
<comment type="subcellular location">
    <subcellularLocation>
        <location evidence="1">Membrane</location>
    </subcellularLocation>
</comment>
<keyword evidence="5 9" id="KW-1133">Transmembrane helix</keyword>
<name>A0AAE8SV59_9PEZI</name>
<dbReference type="AlphaFoldDB" id="A0AAE8SV59"/>
<keyword evidence="6 9" id="KW-0472">Membrane</keyword>
<dbReference type="PANTHER" id="PTHR47844">
    <property type="entry name" value="SYNTHASE CPS1, PUTATIVE (AFU_ORTHOLOGUE AFUA_7G02500)-RELATED"/>
    <property type="match status" value="1"/>
</dbReference>
<evidence type="ECO:0000256" key="2">
    <source>
        <dbReference type="ARBA" id="ARBA00022676"/>
    </source>
</evidence>
<dbReference type="InterPro" id="IPR029044">
    <property type="entry name" value="Nucleotide-diphossugar_trans"/>
</dbReference>
<evidence type="ECO:0000256" key="8">
    <source>
        <dbReference type="SAM" id="MobiDB-lite"/>
    </source>
</evidence>
<gene>
    <name evidence="10" type="ORF">DNG_05073</name>
</gene>
<dbReference type="EMBL" id="ONZQ02000006">
    <property type="protein sequence ID" value="SPO02400.1"/>
    <property type="molecule type" value="Genomic_DNA"/>
</dbReference>
<evidence type="ECO:0000256" key="7">
    <source>
        <dbReference type="ARBA" id="ARBA00023180"/>
    </source>
</evidence>
<dbReference type="SUPFAM" id="SSF53448">
    <property type="entry name" value="Nucleotide-diphospho-sugar transferases"/>
    <property type="match status" value="1"/>
</dbReference>
<reference evidence="10" key="1">
    <citation type="submission" date="2018-03" db="EMBL/GenBank/DDBJ databases">
        <authorList>
            <person name="Guldener U."/>
        </authorList>
    </citation>
    <scope>NUCLEOTIDE SEQUENCE</scope>
</reference>
<proteinExistence type="predicted"/>
<feature type="region of interest" description="Disordered" evidence="8">
    <location>
        <begin position="457"/>
        <end position="478"/>
    </location>
</feature>
<accession>A0AAE8SV59</accession>
<evidence type="ECO:0000313" key="10">
    <source>
        <dbReference type="EMBL" id="SPO02400.1"/>
    </source>
</evidence>
<dbReference type="GO" id="GO:0016020">
    <property type="term" value="C:membrane"/>
    <property type="evidence" value="ECO:0007669"/>
    <property type="project" value="UniProtKB-SubCell"/>
</dbReference>
<dbReference type="Proteomes" id="UP001187682">
    <property type="component" value="Unassembled WGS sequence"/>
</dbReference>
<keyword evidence="2" id="KW-0328">Glycosyltransferase</keyword>
<organism evidence="10 11">
    <name type="scientific">Cephalotrichum gorgonifer</name>
    <dbReference type="NCBI Taxonomy" id="2041049"/>
    <lineage>
        <taxon>Eukaryota</taxon>
        <taxon>Fungi</taxon>
        <taxon>Dikarya</taxon>
        <taxon>Ascomycota</taxon>
        <taxon>Pezizomycotina</taxon>
        <taxon>Sordariomycetes</taxon>
        <taxon>Hypocreomycetidae</taxon>
        <taxon>Microascales</taxon>
        <taxon>Microascaceae</taxon>
        <taxon>Cephalotrichum</taxon>
    </lineage>
</organism>
<feature type="region of interest" description="Disordered" evidence="8">
    <location>
        <begin position="490"/>
        <end position="511"/>
    </location>
</feature>
<evidence type="ECO:0000256" key="9">
    <source>
        <dbReference type="SAM" id="Phobius"/>
    </source>
</evidence>